<feature type="compositionally biased region" description="Basic and acidic residues" evidence="1">
    <location>
        <begin position="74"/>
        <end position="101"/>
    </location>
</feature>
<evidence type="ECO:0000313" key="3">
    <source>
        <dbReference type="EMBL" id="KAK8229369.1"/>
    </source>
</evidence>
<dbReference type="PANTHER" id="PTHR33927">
    <property type="entry name" value="TRANSMEMBRANE PROTEIN"/>
    <property type="match status" value="1"/>
</dbReference>
<evidence type="ECO:0000256" key="1">
    <source>
        <dbReference type="SAM" id="MobiDB-lite"/>
    </source>
</evidence>
<accession>A0ABR1YHY9</accession>
<feature type="transmembrane region" description="Helical" evidence="2">
    <location>
        <begin position="159"/>
        <end position="176"/>
    </location>
</feature>
<keyword evidence="2" id="KW-0812">Transmembrane</keyword>
<proteinExistence type="predicted"/>
<evidence type="ECO:0000313" key="4">
    <source>
        <dbReference type="Proteomes" id="UP001492380"/>
    </source>
</evidence>
<feature type="transmembrane region" description="Helical" evidence="2">
    <location>
        <begin position="315"/>
        <end position="333"/>
    </location>
</feature>
<dbReference type="EMBL" id="JBBWRZ010000009">
    <property type="protein sequence ID" value="KAK8229369.1"/>
    <property type="molecule type" value="Genomic_DNA"/>
</dbReference>
<organism evidence="3 4">
    <name type="scientific">Phyllosticta capitalensis</name>
    <dbReference type="NCBI Taxonomy" id="121624"/>
    <lineage>
        <taxon>Eukaryota</taxon>
        <taxon>Fungi</taxon>
        <taxon>Dikarya</taxon>
        <taxon>Ascomycota</taxon>
        <taxon>Pezizomycotina</taxon>
        <taxon>Dothideomycetes</taxon>
        <taxon>Dothideomycetes incertae sedis</taxon>
        <taxon>Botryosphaeriales</taxon>
        <taxon>Phyllostictaceae</taxon>
        <taxon>Phyllosticta</taxon>
    </lineage>
</organism>
<protein>
    <recommendedName>
        <fullName evidence="5">Nonribosomal peptide synthetase 12</fullName>
    </recommendedName>
</protein>
<gene>
    <name evidence="3" type="ORF">HDK90DRAFT_468828</name>
</gene>
<evidence type="ECO:0000256" key="2">
    <source>
        <dbReference type="SAM" id="Phobius"/>
    </source>
</evidence>
<keyword evidence="2" id="KW-1133">Transmembrane helix</keyword>
<feature type="transmembrane region" description="Helical" evidence="2">
    <location>
        <begin position="278"/>
        <end position="295"/>
    </location>
</feature>
<dbReference type="Proteomes" id="UP001492380">
    <property type="component" value="Unassembled WGS sequence"/>
</dbReference>
<comment type="caution">
    <text evidence="3">The sequence shown here is derived from an EMBL/GenBank/DDBJ whole genome shotgun (WGS) entry which is preliminary data.</text>
</comment>
<dbReference type="PANTHER" id="PTHR33927:SF5">
    <property type="entry name" value="ENZYME, PUTATIVE (AFU_ORTHOLOGUE AFUA_8G01222)-RELATED"/>
    <property type="match status" value="1"/>
</dbReference>
<reference evidence="3 4" key="1">
    <citation type="submission" date="2024-04" db="EMBL/GenBank/DDBJ databases">
        <title>Phyllosticta paracitricarpa is synonymous to the EU quarantine fungus P. citricarpa based on phylogenomic analyses.</title>
        <authorList>
            <consortium name="Lawrence Berkeley National Laboratory"/>
            <person name="Van Ingen-Buijs V.A."/>
            <person name="Van Westerhoven A.C."/>
            <person name="Haridas S."/>
            <person name="Skiadas P."/>
            <person name="Martin F."/>
            <person name="Groenewald J.Z."/>
            <person name="Crous P.W."/>
            <person name="Seidl M.F."/>
        </authorList>
    </citation>
    <scope>NUCLEOTIDE SEQUENCE [LARGE SCALE GENOMIC DNA]</scope>
    <source>
        <strain evidence="3 4">CBS 123374</strain>
    </source>
</reference>
<feature type="transmembrane region" description="Helical" evidence="2">
    <location>
        <begin position="214"/>
        <end position="233"/>
    </location>
</feature>
<feature type="transmembrane region" description="Helical" evidence="2">
    <location>
        <begin position="245"/>
        <end position="266"/>
    </location>
</feature>
<name>A0ABR1YHY9_9PEZI</name>
<feature type="transmembrane region" description="Helical" evidence="2">
    <location>
        <begin position="353"/>
        <end position="370"/>
    </location>
</feature>
<feature type="region of interest" description="Disordered" evidence="1">
    <location>
        <begin position="1"/>
        <end position="136"/>
    </location>
</feature>
<evidence type="ECO:0008006" key="5">
    <source>
        <dbReference type="Google" id="ProtNLM"/>
    </source>
</evidence>
<dbReference type="InterPro" id="IPR039261">
    <property type="entry name" value="FNR_nucleotide-bd"/>
</dbReference>
<feature type="compositionally biased region" description="Polar residues" evidence="1">
    <location>
        <begin position="32"/>
        <end position="44"/>
    </location>
</feature>
<keyword evidence="4" id="KW-1185">Reference proteome</keyword>
<dbReference type="InterPro" id="IPR052979">
    <property type="entry name" value="Adenylate-forming_domain"/>
</dbReference>
<keyword evidence="2" id="KW-0472">Membrane</keyword>
<dbReference type="SUPFAM" id="SSF52343">
    <property type="entry name" value="Ferredoxin reductase-like, C-terminal NADP-linked domain"/>
    <property type="match status" value="1"/>
</dbReference>
<sequence length="578" mass="63646">MQEDHISAVAKETCLQPLDSQSLESPGRGTVDLQTSGAAASETRSPVFPSAAYLKVTPPTLKEVSETSGSQTPIEKKASNRRADFMKGIHDKERDPARTTDEAPSSDEETESVVAAQDPNRRAAAETFEEDDTSGLPPRLNTGVRAWIRWKFFSTYRRIFTVVFVLNVAIGTWRLVSTGFKINSHGTGFQMTDDMATAASANLFVAVLSRNEHVINAMFAIFTSVPTSKALWLRRICAMIYSYGGIHSGCAVAATFWFGMYTALILYEHFHGCQRSPALSILASVILGTLFLILAGAHPRVRSAFHDHFEWTHRFGGWTLIALLWALVFVGAIPKNSKMRGRFGANLARTPSFYLVVLTTLLVAYPWMRLKRHEIESEPLSDKAIRLEFKNGDLGLCSCVRLSDNPVKETHSFAAIPKTGRQLGFSCIVSNAGDWTRRLIDSPPRHMWTRGGPVNGMAKVARLFNPVVFVATGAGIGPVLSFVVGKPGHPVRILWSTRNPDKTYGNEISSAVRQADPQAVILDTDVSGRQNLVVQGYNLFREAQAEAICVVSNPRLTNEVVFEMESRGIPAFGPIWDS</sequence>